<dbReference type="Proteomes" id="UP000606935">
    <property type="component" value="Unassembled WGS sequence"/>
</dbReference>
<feature type="transmembrane region" description="Helical" evidence="8">
    <location>
        <begin position="383"/>
        <end position="403"/>
    </location>
</feature>
<dbReference type="GO" id="GO:0051301">
    <property type="term" value="P:cell division"/>
    <property type="evidence" value="ECO:0007669"/>
    <property type="project" value="UniProtKB-KW"/>
</dbReference>
<dbReference type="AlphaFoldDB" id="A0A917Z743"/>
<evidence type="ECO:0000256" key="6">
    <source>
        <dbReference type="ARBA" id="ARBA00022989"/>
    </source>
</evidence>
<dbReference type="GO" id="GO:0098797">
    <property type="term" value="C:plasma membrane protein complex"/>
    <property type="evidence" value="ECO:0007669"/>
    <property type="project" value="TreeGrafter"/>
</dbReference>
<comment type="subcellular location">
    <subcellularLocation>
        <location evidence="1">Cell membrane</location>
        <topology evidence="1">Multi-pass membrane protein</topology>
    </subcellularLocation>
</comment>
<dbReference type="InterPro" id="IPR051447">
    <property type="entry name" value="Lipoprotein-release_system"/>
</dbReference>
<evidence type="ECO:0000313" key="12">
    <source>
        <dbReference type="Proteomes" id="UP000606935"/>
    </source>
</evidence>
<evidence type="ECO:0000256" key="3">
    <source>
        <dbReference type="ARBA" id="ARBA00022448"/>
    </source>
</evidence>
<organism evidence="11 12">
    <name type="scientific">Bowmanella pacifica</name>
    <dbReference type="NCBI Taxonomy" id="502051"/>
    <lineage>
        <taxon>Bacteria</taxon>
        <taxon>Pseudomonadati</taxon>
        <taxon>Pseudomonadota</taxon>
        <taxon>Gammaproteobacteria</taxon>
        <taxon>Alteromonadales</taxon>
        <taxon>Alteromonadaceae</taxon>
        <taxon>Bowmanella</taxon>
    </lineage>
</organism>
<dbReference type="NCBIfam" id="TIGR02212">
    <property type="entry name" value="lolCE"/>
    <property type="match status" value="1"/>
</dbReference>
<evidence type="ECO:0000256" key="1">
    <source>
        <dbReference type="ARBA" id="ARBA00004651"/>
    </source>
</evidence>
<keyword evidence="11" id="KW-0132">Cell division</keyword>
<evidence type="ECO:0000256" key="4">
    <source>
        <dbReference type="ARBA" id="ARBA00022475"/>
    </source>
</evidence>
<evidence type="ECO:0000256" key="8">
    <source>
        <dbReference type="SAM" id="Phobius"/>
    </source>
</evidence>
<dbReference type="Pfam" id="PF12704">
    <property type="entry name" value="MacB_PCD"/>
    <property type="match status" value="1"/>
</dbReference>
<feature type="domain" description="MacB-like periplasmic core" evidence="10">
    <location>
        <begin position="30"/>
        <end position="214"/>
    </location>
</feature>
<keyword evidence="12" id="KW-1185">Reference proteome</keyword>
<proteinExistence type="inferred from homology"/>
<evidence type="ECO:0000256" key="5">
    <source>
        <dbReference type="ARBA" id="ARBA00022692"/>
    </source>
</evidence>
<feature type="domain" description="ABC3 transporter permease C-terminal" evidence="9">
    <location>
        <begin position="277"/>
        <end position="410"/>
    </location>
</feature>
<protein>
    <submittedName>
        <fullName evidence="11">Cell division protein FtsX</fullName>
    </submittedName>
</protein>
<feature type="transmembrane region" description="Helical" evidence="8">
    <location>
        <begin position="27"/>
        <end position="50"/>
    </location>
</feature>
<evidence type="ECO:0000313" key="11">
    <source>
        <dbReference type="EMBL" id="GGO74666.1"/>
    </source>
</evidence>
<reference evidence="11" key="2">
    <citation type="submission" date="2020-09" db="EMBL/GenBank/DDBJ databases">
        <authorList>
            <person name="Sun Q."/>
            <person name="Zhou Y."/>
        </authorList>
    </citation>
    <scope>NUCLEOTIDE SEQUENCE</scope>
    <source>
        <strain evidence="11">CGMCC 1.7086</strain>
    </source>
</reference>
<sequence length="416" mass="45311">MSTGWRLSSQLAWRFRRSRGQSGFTSFISASSTLGIALGCCVMILLLSVMNGFERELKDRLLAVLPHGELTAVTPEGINDWQQQVQRFQADPNVRYVAPVTQMAAMLQSAGKMNAVQVTGIDTRFTPSTRIHLMTAPEQWQAFEQQPNGILLGRGIMKKLGVEVGQKVQLLMPQQGDSQHFRPPKSVWFDVVGAAGIGGELVDNHLALIHLSKASSILGVTSGAQGLEFGFADPFRAPFLMRELGMGFEQYVYISDWTRTHGHLYQDIKLVRAVVYLVLTLLIAVACFNIVSTLVMAVNEKRREIAMLKTMGARDSLIVSAFMLQGLFNGLIGTAFGVFSGLVLAWKLSALASGLESLTGITLLSGDIYFIDFLPSQIHLFDVLVTAAIALGLSSAATLYPAVKAARIEPAKVLGH</sequence>
<evidence type="ECO:0000259" key="9">
    <source>
        <dbReference type="Pfam" id="PF02687"/>
    </source>
</evidence>
<comment type="caution">
    <text evidence="11">The sequence shown here is derived from an EMBL/GenBank/DDBJ whole genome shotgun (WGS) entry which is preliminary data.</text>
</comment>
<gene>
    <name evidence="11" type="primary">lolC</name>
    <name evidence="11" type="ORF">GCM10010982_38020</name>
</gene>
<dbReference type="InterPro" id="IPR025857">
    <property type="entry name" value="MacB_PCD"/>
</dbReference>
<dbReference type="Pfam" id="PF02687">
    <property type="entry name" value="FtsX"/>
    <property type="match status" value="1"/>
</dbReference>
<keyword evidence="5 8" id="KW-0812">Transmembrane</keyword>
<keyword evidence="11" id="KW-0131">Cell cycle</keyword>
<keyword evidence="6 8" id="KW-1133">Transmembrane helix</keyword>
<feature type="transmembrane region" description="Helical" evidence="8">
    <location>
        <begin position="273"/>
        <end position="297"/>
    </location>
</feature>
<accession>A0A917Z743</accession>
<dbReference type="InterPro" id="IPR003838">
    <property type="entry name" value="ABC3_permease_C"/>
</dbReference>
<evidence type="ECO:0000259" key="10">
    <source>
        <dbReference type="Pfam" id="PF12704"/>
    </source>
</evidence>
<dbReference type="EMBL" id="BMLS01000009">
    <property type="protein sequence ID" value="GGO74666.1"/>
    <property type="molecule type" value="Genomic_DNA"/>
</dbReference>
<reference evidence="11" key="1">
    <citation type="journal article" date="2014" name="Int. J. Syst. Evol. Microbiol.">
        <title>Complete genome sequence of Corynebacterium casei LMG S-19264T (=DSM 44701T), isolated from a smear-ripened cheese.</title>
        <authorList>
            <consortium name="US DOE Joint Genome Institute (JGI-PGF)"/>
            <person name="Walter F."/>
            <person name="Albersmeier A."/>
            <person name="Kalinowski J."/>
            <person name="Ruckert C."/>
        </authorList>
    </citation>
    <scope>NUCLEOTIDE SEQUENCE</scope>
    <source>
        <strain evidence="11">CGMCC 1.7086</strain>
    </source>
</reference>
<evidence type="ECO:0000256" key="2">
    <source>
        <dbReference type="ARBA" id="ARBA00005236"/>
    </source>
</evidence>
<name>A0A917Z743_9ALTE</name>
<comment type="similarity">
    <text evidence="2">Belongs to the ABC-4 integral membrane protein family. LolC/E subfamily.</text>
</comment>
<dbReference type="RefSeq" id="WP_188699026.1">
    <property type="nucleotide sequence ID" value="NZ_BMLS01000009.1"/>
</dbReference>
<keyword evidence="3" id="KW-0813">Transport</keyword>
<keyword evidence="7 8" id="KW-0472">Membrane</keyword>
<keyword evidence="4" id="KW-1003">Cell membrane</keyword>
<dbReference type="InterPro" id="IPR011925">
    <property type="entry name" value="LolCE_TM"/>
</dbReference>
<feature type="transmembrane region" description="Helical" evidence="8">
    <location>
        <begin position="317"/>
        <end position="344"/>
    </location>
</feature>
<dbReference type="GO" id="GO:0044874">
    <property type="term" value="P:lipoprotein localization to outer membrane"/>
    <property type="evidence" value="ECO:0007669"/>
    <property type="project" value="TreeGrafter"/>
</dbReference>
<dbReference type="GO" id="GO:0042953">
    <property type="term" value="P:lipoprotein transport"/>
    <property type="evidence" value="ECO:0007669"/>
    <property type="project" value="InterPro"/>
</dbReference>
<dbReference type="PANTHER" id="PTHR30489:SF0">
    <property type="entry name" value="LIPOPROTEIN-RELEASING SYSTEM TRANSMEMBRANE PROTEIN LOLE"/>
    <property type="match status" value="1"/>
</dbReference>
<dbReference type="PANTHER" id="PTHR30489">
    <property type="entry name" value="LIPOPROTEIN-RELEASING SYSTEM TRANSMEMBRANE PROTEIN LOLE"/>
    <property type="match status" value="1"/>
</dbReference>
<evidence type="ECO:0000256" key="7">
    <source>
        <dbReference type="ARBA" id="ARBA00023136"/>
    </source>
</evidence>